<protein>
    <submittedName>
        <fullName evidence="2">Conserved hypothetical secreted protein</fullName>
    </submittedName>
</protein>
<dbReference type="eggNOG" id="ENOG5031AWC">
    <property type="taxonomic scope" value="Bacteria"/>
</dbReference>
<reference evidence="2 3" key="1">
    <citation type="journal article" date="2008" name="Genome Res.">
        <title>Insights from the complete genome sequence of Mycobacterium marinum on the evolution of Mycobacterium tuberculosis.</title>
        <authorList>
            <person name="Stinear T.P."/>
            <person name="Seemann T."/>
            <person name="Harrison P.F."/>
            <person name="Jenkin G.A."/>
            <person name="Davies J.K."/>
            <person name="Johnson P.D."/>
            <person name="Abdellah Z."/>
            <person name="Arrowsmith C."/>
            <person name="Chillingworth T."/>
            <person name="Churcher C."/>
            <person name="Clarke K."/>
            <person name="Cronin A."/>
            <person name="Davis P."/>
            <person name="Goodhead I."/>
            <person name="Holroyd N."/>
            <person name="Jagels K."/>
            <person name="Lord A."/>
            <person name="Moule S."/>
            <person name="Mungall K."/>
            <person name="Norbertczak H."/>
            <person name="Quail M.A."/>
            <person name="Rabbinowitsch E."/>
            <person name="Walker D."/>
            <person name="White B."/>
            <person name="Whitehead S."/>
            <person name="Small P.L."/>
            <person name="Brosch R."/>
            <person name="Ramakrishnan L."/>
            <person name="Fischbach M.A."/>
            <person name="Parkhill J."/>
            <person name="Cole S.T."/>
        </authorList>
    </citation>
    <scope>NUCLEOTIDE SEQUENCE [LARGE SCALE GENOMIC DNA]</scope>
    <source>
        <strain evidence="3">ATCC BAA-535 / M</strain>
    </source>
</reference>
<sequence length="212" mass="23395">MAARSRLVHSGQRDRPKAGGVVLTKVRLAGALGALVAAAVIGWQGVAPAPTRGENIDLRSTTAPLSSTMKSPIVETNNVRPFDACEDIPFDAVQRLGLAYTPPEHEDGLRCHFDAGNYQMAVETIVWRTYAQTLPPDAVETTIAGHRAAQYWVMKPTYHNSFWFSSCMVTFKTSYGVIQQSLYYSTVYSEPDVDCQATNLQRANELAPYYVF</sequence>
<keyword evidence="1" id="KW-0812">Transmembrane</keyword>
<dbReference type="STRING" id="216594.MMAR_1911"/>
<organism evidence="2 3">
    <name type="scientific">Mycobacterium marinum (strain ATCC BAA-535 / M)</name>
    <dbReference type="NCBI Taxonomy" id="216594"/>
    <lineage>
        <taxon>Bacteria</taxon>
        <taxon>Bacillati</taxon>
        <taxon>Actinomycetota</taxon>
        <taxon>Actinomycetes</taxon>
        <taxon>Mycobacteriales</taxon>
        <taxon>Mycobacteriaceae</taxon>
        <taxon>Mycobacterium</taxon>
        <taxon>Mycobacterium ulcerans group</taxon>
    </lineage>
</organism>
<evidence type="ECO:0000313" key="3">
    <source>
        <dbReference type="Proteomes" id="UP000001190"/>
    </source>
</evidence>
<dbReference type="EMBL" id="CP000854">
    <property type="protein sequence ID" value="ACC40360.1"/>
    <property type="molecule type" value="Genomic_DNA"/>
</dbReference>
<name>B2HKT9_MYCMM</name>
<gene>
    <name evidence="2" type="ordered locus">MMAR_1911</name>
</gene>
<keyword evidence="1" id="KW-0472">Membrane</keyword>
<keyword evidence="1" id="KW-1133">Transmembrane helix</keyword>
<feature type="transmembrane region" description="Helical" evidence="1">
    <location>
        <begin position="21"/>
        <end position="43"/>
    </location>
</feature>
<accession>B2HKT9</accession>
<dbReference type="Proteomes" id="UP000001190">
    <property type="component" value="Chromosome"/>
</dbReference>
<evidence type="ECO:0000256" key="1">
    <source>
        <dbReference type="SAM" id="Phobius"/>
    </source>
</evidence>
<keyword evidence="3" id="KW-1185">Reference proteome</keyword>
<dbReference type="KEGG" id="mmi:MMAR_1911"/>
<dbReference type="AlphaFoldDB" id="B2HKT9"/>
<evidence type="ECO:0000313" key="2">
    <source>
        <dbReference type="EMBL" id="ACC40360.1"/>
    </source>
</evidence>
<dbReference type="HOGENOM" id="CLU_119021_0_0_11"/>
<proteinExistence type="predicted"/>